<dbReference type="Pfam" id="PF02417">
    <property type="entry name" value="Chromate_transp"/>
    <property type="match status" value="2"/>
</dbReference>
<dbReference type="OrthoDB" id="8969999at2"/>
<feature type="transmembrane region" description="Helical" evidence="7">
    <location>
        <begin position="84"/>
        <end position="105"/>
    </location>
</feature>
<evidence type="ECO:0000256" key="4">
    <source>
        <dbReference type="ARBA" id="ARBA00022692"/>
    </source>
</evidence>
<dbReference type="PIRSF" id="PIRSF004810">
    <property type="entry name" value="ChrA"/>
    <property type="match status" value="1"/>
</dbReference>
<evidence type="ECO:0000256" key="2">
    <source>
        <dbReference type="ARBA" id="ARBA00005262"/>
    </source>
</evidence>
<comment type="caution">
    <text evidence="8">The sequence shown here is derived from an EMBL/GenBank/DDBJ whole genome shotgun (WGS) entry which is preliminary data.</text>
</comment>
<dbReference type="PANTHER" id="PTHR33567">
    <property type="entry name" value="CHROMATE ION TRANSPORTER (EUROFUNG)"/>
    <property type="match status" value="1"/>
</dbReference>
<dbReference type="EMBL" id="MDDS01000075">
    <property type="protein sequence ID" value="ODP36330.1"/>
    <property type="molecule type" value="Genomic_DNA"/>
</dbReference>
<feature type="transmembrane region" description="Helical" evidence="7">
    <location>
        <begin position="149"/>
        <end position="177"/>
    </location>
</feature>
<keyword evidence="4 7" id="KW-0812">Transmembrane</keyword>
<evidence type="ECO:0000256" key="7">
    <source>
        <dbReference type="SAM" id="Phobius"/>
    </source>
</evidence>
<dbReference type="InterPro" id="IPR003370">
    <property type="entry name" value="Chromate_transpt"/>
</dbReference>
<comment type="subcellular location">
    <subcellularLocation>
        <location evidence="1">Cell membrane</location>
        <topology evidence="1">Multi-pass membrane protein</topology>
    </subcellularLocation>
</comment>
<keyword evidence="3" id="KW-1003">Cell membrane</keyword>
<feature type="transmembrane region" description="Helical" evidence="7">
    <location>
        <begin position="409"/>
        <end position="430"/>
    </location>
</feature>
<keyword evidence="9" id="KW-1185">Reference proteome</keyword>
<evidence type="ECO:0000256" key="1">
    <source>
        <dbReference type="ARBA" id="ARBA00004651"/>
    </source>
</evidence>
<sequence length="454" mass="47103">MSVPDHGVSFGDAVKVWARIAALSFGGPAGQIAVMHRILVDEKRWIGEARFLHALNYCMLLPGPEAQQLAAYIGWLLHRTKGGLVAGALFVLPGFLAILGLSYVYVLLGKVPLVEGMFFGLKAAVLAVVVQAVVRVGSRALRNHVMRGIAAAAFVAIFFLDAPFPLIVLTAGAIGFVGGRRGIAAFLGGGGHGSAGGAVVQDRDTALGEGLPAHASPGLGWSLRISALFLVLWLAPVFALLALLGPDHVFTQIASFFSQMAVVTFGGAYAVLAYVAQAAVGTYGWVTPGEMLDGLGLAESTPGPLIMVTQFVGFLAALREAGGMNPLVAATLGAVLTTWVTFMPCFLWIFAGAPYVERLRGNRALSAALGAITAAVVGVILNLALWFAIHTLFGEVRAVAMPTGSFEVPVLASVNWPALALAVGAGIAVFRLKIRMIPVLLGSAALGAIYVVAG</sequence>
<feature type="transmembrane region" description="Helical" evidence="7">
    <location>
        <begin position="365"/>
        <end position="389"/>
    </location>
</feature>
<organism evidence="8 9">
    <name type="scientific">Sphingomonas turrisvirgatae</name>
    <dbReference type="NCBI Taxonomy" id="1888892"/>
    <lineage>
        <taxon>Bacteria</taxon>
        <taxon>Pseudomonadati</taxon>
        <taxon>Pseudomonadota</taxon>
        <taxon>Alphaproteobacteria</taxon>
        <taxon>Sphingomonadales</taxon>
        <taxon>Sphingomonadaceae</taxon>
        <taxon>Sphingomonas</taxon>
    </lineage>
</organism>
<protein>
    <submittedName>
        <fullName evidence="8">Chromate transporter</fullName>
    </submittedName>
</protein>
<evidence type="ECO:0000313" key="9">
    <source>
        <dbReference type="Proteomes" id="UP000094487"/>
    </source>
</evidence>
<feature type="transmembrane region" description="Helical" evidence="7">
    <location>
        <begin position="117"/>
        <end position="137"/>
    </location>
</feature>
<feature type="transmembrane region" description="Helical" evidence="7">
    <location>
        <begin position="437"/>
        <end position="453"/>
    </location>
</feature>
<proteinExistence type="inferred from homology"/>
<dbReference type="InterPro" id="IPR014047">
    <property type="entry name" value="Chr_Tranpt_l_chain"/>
</dbReference>
<evidence type="ECO:0000313" key="8">
    <source>
        <dbReference type="EMBL" id="ODP36330.1"/>
    </source>
</evidence>
<evidence type="ECO:0000256" key="5">
    <source>
        <dbReference type="ARBA" id="ARBA00022989"/>
    </source>
</evidence>
<name>A0A1E3LU31_9SPHN</name>
<dbReference type="AlphaFoldDB" id="A0A1E3LU31"/>
<dbReference type="Proteomes" id="UP000094487">
    <property type="component" value="Unassembled WGS sequence"/>
</dbReference>
<reference evidence="8 9" key="1">
    <citation type="submission" date="2016-08" db="EMBL/GenBank/DDBJ databases">
        <title>Draft genome of the agarase producing Sphingomonas sp. MCT13.</title>
        <authorList>
            <person name="D'Andrea M.M."/>
            <person name="Rossolini G.M."/>
            <person name="Thaller M.C."/>
        </authorList>
    </citation>
    <scope>NUCLEOTIDE SEQUENCE [LARGE SCALE GENOMIC DNA]</scope>
    <source>
        <strain evidence="8 9">MCT13</strain>
    </source>
</reference>
<feature type="transmembrane region" description="Helical" evidence="7">
    <location>
        <begin position="256"/>
        <end position="276"/>
    </location>
</feature>
<accession>A0A1E3LU31</accession>
<dbReference type="NCBIfam" id="TIGR00937">
    <property type="entry name" value="2A51"/>
    <property type="match status" value="1"/>
</dbReference>
<evidence type="ECO:0000256" key="3">
    <source>
        <dbReference type="ARBA" id="ARBA00022475"/>
    </source>
</evidence>
<feature type="transmembrane region" description="Helical" evidence="7">
    <location>
        <begin position="221"/>
        <end position="244"/>
    </location>
</feature>
<dbReference type="GO" id="GO:0015109">
    <property type="term" value="F:chromate transmembrane transporter activity"/>
    <property type="evidence" value="ECO:0007669"/>
    <property type="project" value="InterPro"/>
</dbReference>
<keyword evidence="6 7" id="KW-0472">Membrane</keyword>
<dbReference type="STRING" id="1888892.BFL28_06450"/>
<keyword evidence="5 7" id="KW-1133">Transmembrane helix</keyword>
<feature type="transmembrane region" description="Helical" evidence="7">
    <location>
        <begin position="327"/>
        <end position="353"/>
    </location>
</feature>
<evidence type="ECO:0000256" key="6">
    <source>
        <dbReference type="ARBA" id="ARBA00023136"/>
    </source>
</evidence>
<comment type="similarity">
    <text evidence="2">Belongs to the chromate ion transporter (CHR) (TC 2.A.51) family.</text>
</comment>
<dbReference type="RefSeq" id="WP_069321899.1">
    <property type="nucleotide sequence ID" value="NZ_MDDS01000075.1"/>
</dbReference>
<dbReference type="GO" id="GO:0005886">
    <property type="term" value="C:plasma membrane"/>
    <property type="evidence" value="ECO:0007669"/>
    <property type="project" value="UniProtKB-SubCell"/>
</dbReference>
<dbReference type="PANTHER" id="PTHR33567:SF3">
    <property type="entry name" value="CHROMATE ION TRANSPORTER (EUROFUNG)"/>
    <property type="match status" value="1"/>
</dbReference>
<gene>
    <name evidence="8" type="ORF">BFL28_06450</name>
</gene>